<dbReference type="SMART" id="SM01007">
    <property type="entry name" value="Aldolase_II"/>
    <property type="match status" value="1"/>
</dbReference>
<dbReference type="eggNOG" id="ENOG502SKYK">
    <property type="taxonomic scope" value="Eukaryota"/>
</dbReference>
<proteinExistence type="predicted"/>
<dbReference type="InterPro" id="IPR050197">
    <property type="entry name" value="Aldolase_class_II_sugar_metab"/>
</dbReference>
<evidence type="ECO:0000256" key="1">
    <source>
        <dbReference type="ARBA" id="ARBA00022723"/>
    </source>
</evidence>
<dbReference type="GO" id="GO:0019323">
    <property type="term" value="P:pentose catabolic process"/>
    <property type="evidence" value="ECO:0007669"/>
    <property type="project" value="TreeGrafter"/>
</dbReference>
<reference evidence="4 5" key="1">
    <citation type="submission" date="2013-03" db="EMBL/GenBank/DDBJ databases">
        <title>The Genome Sequence of Capronia coronata CBS 617.96.</title>
        <authorList>
            <consortium name="The Broad Institute Genomics Platform"/>
            <person name="Cuomo C."/>
            <person name="de Hoog S."/>
            <person name="Gorbushina A."/>
            <person name="Walker B."/>
            <person name="Young S.K."/>
            <person name="Zeng Q."/>
            <person name="Gargeya S."/>
            <person name="Fitzgerald M."/>
            <person name="Haas B."/>
            <person name="Abouelleil A."/>
            <person name="Allen A.W."/>
            <person name="Alvarado L."/>
            <person name="Arachchi H.M."/>
            <person name="Berlin A.M."/>
            <person name="Chapman S.B."/>
            <person name="Gainer-Dewar J."/>
            <person name="Goldberg J."/>
            <person name="Griggs A."/>
            <person name="Gujja S."/>
            <person name="Hansen M."/>
            <person name="Howarth C."/>
            <person name="Imamovic A."/>
            <person name="Ireland A."/>
            <person name="Larimer J."/>
            <person name="McCowan C."/>
            <person name="Murphy C."/>
            <person name="Pearson M."/>
            <person name="Poon T.W."/>
            <person name="Priest M."/>
            <person name="Roberts A."/>
            <person name="Saif S."/>
            <person name="Shea T."/>
            <person name="Sisk P."/>
            <person name="Sykes S."/>
            <person name="Wortman J."/>
            <person name="Nusbaum C."/>
            <person name="Birren B."/>
        </authorList>
    </citation>
    <scope>NUCLEOTIDE SEQUENCE [LARGE SCALE GENOMIC DNA]</scope>
    <source>
        <strain evidence="4 5">CBS 617.96</strain>
    </source>
</reference>
<dbReference type="HOGENOM" id="CLU_006033_2_2_1"/>
<dbReference type="InterPro" id="IPR001303">
    <property type="entry name" value="Aldolase_II/adducin_N"/>
</dbReference>
<name>W9YVA1_9EURO</name>
<comment type="caution">
    <text evidence="4">The sequence shown here is derived from an EMBL/GenBank/DDBJ whole genome shotgun (WGS) entry which is preliminary data.</text>
</comment>
<dbReference type="GO" id="GO:0016832">
    <property type="term" value="F:aldehyde-lyase activity"/>
    <property type="evidence" value="ECO:0007669"/>
    <property type="project" value="TreeGrafter"/>
</dbReference>
<accession>W9YVA1</accession>
<feature type="domain" description="Class II aldolase/adducin N-terminal" evidence="3">
    <location>
        <begin position="20"/>
        <end position="242"/>
    </location>
</feature>
<dbReference type="RefSeq" id="XP_007721109.1">
    <property type="nucleotide sequence ID" value="XM_007722919.1"/>
</dbReference>
<dbReference type="InterPro" id="IPR036409">
    <property type="entry name" value="Aldolase_II/adducin_N_sf"/>
</dbReference>
<dbReference type="PANTHER" id="PTHR22789">
    <property type="entry name" value="FUCULOSE PHOSPHATE ALDOLASE"/>
    <property type="match status" value="1"/>
</dbReference>
<evidence type="ECO:0000313" key="5">
    <source>
        <dbReference type="Proteomes" id="UP000019484"/>
    </source>
</evidence>
<evidence type="ECO:0000313" key="4">
    <source>
        <dbReference type="EMBL" id="EXJ93615.1"/>
    </source>
</evidence>
<gene>
    <name evidence="4" type="ORF">A1O1_02007</name>
</gene>
<keyword evidence="5" id="KW-1185">Reference proteome</keyword>
<dbReference type="GeneID" id="19156908"/>
<dbReference type="Pfam" id="PF00596">
    <property type="entry name" value="Aldolase_II"/>
    <property type="match status" value="1"/>
</dbReference>
<keyword evidence="1" id="KW-0479">Metal-binding</keyword>
<dbReference type="GO" id="GO:0005829">
    <property type="term" value="C:cytosol"/>
    <property type="evidence" value="ECO:0007669"/>
    <property type="project" value="TreeGrafter"/>
</dbReference>
<dbReference type="STRING" id="1182541.W9YVA1"/>
<sequence length="303" mass="33862">MPGMYVESMDYDSSLDKTLSRLITAFHVLHQQGILDECGHISVRNPQDPSTFFTSNIPAILVSSKRHLNEWNVCDGSPVSLSTSGCQPVREISAESEHYIHSCIYNRYPRVQSVVHSHCSSAIVYGLCNNPGSMLLASSQMAGFLGDQTPIFDAADHYSGLPPTYPRNLNINHIKLGDALARTFNSHPEFDGVDVDGVDGIDDLPLHCTVFQRGHGFVTWATSLEDAVYRAIHVRRDADIQTTAMVQRHHTDVHVVYLSEREAYDCKETINRTSPATWAAWTAQTERSGYYRNDLRSSRVDGF</sequence>
<dbReference type="EMBL" id="AMWN01000002">
    <property type="protein sequence ID" value="EXJ93615.1"/>
    <property type="molecule type" value="Genomic_DNA"/>
</dbReference>
<dbReference type="Proteomes" id="UP000019484">
    <property type="component" value="Unassembled WGS sequence"/>
</dbReference>
<dbReference type="OrthoDB" id="2932980at2759"/>
<dbReference type="PANTHER" id="PTHR22789:SF0">
    <property type="entry name" value="3-OXO-TETRONATE 4-PHOSPHATE DECARBOXYLASE-RELATED"/>
    <property type="match status" value="1"/>
</dbReference>
<organism evidence="4 5">
    <name type="scientific">Capronia coronata CBS 617.96</name>
    <dbReference type="NCBI Taxonomy" id="1182541"/>
    <lineage>
        <taxon>Eukaryota</taxon>
        <taxon>Fungi</taxon>
        <taxon>Dikarya</taxon>
        <taxon>Ascomycota</taxon>
        <taxon>Pezizomycotina</taxon>
        <taxon>Eurotiomycetes</taxon>
        <taxon>Chaetothyriomycetidae</taxon>
        <taxon>Chaetothyriales</taxon>
        <taxon>Herpotrichiellaceae</taxon>
        <taxon>Capronia</taxon>
    </lineage>
</organism>
<dbReference type="AlphaFoldDB" id="W9YVA1"/>
<keyword evidence="2" id="KW-0456">Lyase</keyword>
<protein>
    <recommendedName>
        <fullName evidence="3">Class II aldolase/adducin N-terminal domain-containing protein</fullName>
    </recommendedName>
</protein>
<dbReference type="SUPFAM" id="SSF53639">
    <property type="entry name" value="AraD/HMP-PK domain-like"/>
    <property type="match status" value="1"/>
</dbReference>
<dbReference type="GO" id="GO:0046872">
    <property type="term" value="F:metal ion binding"/>
    <property type="evidence" value="ECO:0007669"/>
    <property type="project" value="UniProtKB-KW"/>
</dbReference>
<evidence type="ECO:0000256" key="2">
    <source>
        <dbReference type="ARBA" id="ARBA00023239"/>
    </source>
</evidence>
<dbReference type="Gene3D" id="3.40.225.10">
    <property type="entry name" value="Class II aldolase/adducin N-terminal domain"/>
    <property type="match status" value="1"/>
</dbReference>
<evidence type="ECO:0000259" key="3">
    <source>
        <dbReference type="SMART" id="SM01007"/>
    </source>
</evidence>